<gene>
    <name evidence="6" type="ORF">ACFPPA_04985</name>
</gene>
<dbReference type="InterPro" id="IPR036388">
    <property type="entry name" value="WH-like_DNA-bd_sf"/>
</dbReference>
<evidence type="ECO:0000256" key="3">
    <source>
        <dbReference type="ARBA" id="ARBA00023125"/>
    </source>
</evidence>
<dbReference type="Pfam" id="PF03466">
    <property type="entry name" value="LysR_substrate"/>
    <property type="match status" value="1"/>
</dbReference>
<dbReference type="SUPFAM" id="SSF53850">
    <property type="entry name" value="Periplasmic binding protein-like II"/>
    <property type="match status" value="1"/>
</dbReference>
<dbReference type="InterPro" id="IPR000847">
    <property type="entry name" value="LysR_HTH_N"/>
</dbReference>
<comment type="similarity">
    <text evidence="1">Belongs to the LysR transcriptional regulatory family.</text>
</comment>
<evidence type="ECO:0000313" key="6">
    <source>
        <dbReference type="EMBL" id="MFC5525091.1"/>
    </source>
</evidence>
<dbReference type="InterPro" id="IPR036390">
    <property type="entry name" value="WH_DNA-bd_sf"/>
</dbReference>
<dbReference type="PROSITE" id="PS50931">
    <property type="entry name" value="HTH_LYSR"/>
    <property type="match status" value="1"/>
</dbReference>
<dbReference type="RefSeq" id="WP_377317846.1">
    <property type="nucleotide sequence ID" value="NZ_JBHSNF010000001.1"/>
</dbReference>
<proteinExistence type="inferred from homology"/>
<dbReference type="Gene3D" id="3.40.190.10">
    <property type="entry name" value="Periplasmic binding protein-like II"/>
    <property type="match status" value="2"/>
</dbReference>
<reference evidence="7" key="1">
    <citation type="journal article" date="2019" name="Int. J. Syst. Evol. Microbiol.">
        <title>The Global Catalogue of Microorganisms (GCM) 10K type strain sequencing project: providing services to taxonomists for standard genome sequencing and annotation.</title>
        <authorList>
            <consortium name="The Broad Institute Genomics Platform"/>
            <consortium name="The Broad Institute Genome Sequencing Center for Infectious Disease"/>
            <person name="Wu L."/>
            <person name="Ma J."/>
        </authorList>
    </citation>
    <scope>NUCLEOTIDE SEQUENCE [LARGE SCALE GENOMIC DNA]</scope>
    <source>
        <strain evidence="7">CGMCC 1.16619</strain>
    </source>
</reference>
<keyword evidence="4" id="KW-0804">Transcription</keyword>
<evidence type="ECO:0000256" key="1">
    <source>
        <dbReference type="ARBA" id="ARBA00009437"/>
    </source>
</evidence>
<keyword evidence="7" id="KW-1185">Reference proteome</keyword>
<dbReference type="Proteomes" id="UP001596114">
    <property type="component" value="Unassembled WGS sequence"/>
</dbReference>
<dbReference type="InterPro" id="IPR058163">
    <property type="entry name" value="LysR-type_TF_proteobact-type"/>
</dbReference>
<sequence length="309" mass="32922">MNELPLNALRAFALVYAHGGVRAAARELGMAHSSVSRHLGELSRWLGVPLLHTAAGRGALVFTPQGEALGHATLAGLQAIGQAVAALRETRPAHAVILSTSPSFAIRWLLPRLPQLEQAHPKIELSVLVDQKLDALDDGRIDLALRMGRGPWPGLHSEALMDDALYPVMSPALWQASGRPSKPLQLAGLRLLHDRDPQAAWELWRQLHGPAKLALQGGARYASSDLVLRAAALGQGVALARHWLAADDVAAGSLVRPCGELSVPLGPSYWIVRPPAPPRPAVAAVIDWLRWQAAGRGPAAAPTKARARA</sequence>
<dbReference type="Pfam" id="PF00126">
    <property type="entry name" value="HTH_1"/>
    <property type="match status" value="1"/>
</dbReference>
<keyword evidence="2" id="KW-0805">Transcription regulation</keyword>
<feature type="domain" description="HTH lysR-type" evidence="5">
    <location>
        <begin position="4"/>
        <end position="61"/>
    </location>
</feature>
<dbReference type="EMBL" id="JBHSNF010000001">
    <property type="protein sequence ID" value="MFC5525091.1"/>
    <property type="molecule type" value="Genomic_DNA"/>
</dbReference>
<organism evidence="6 7">
    <name type="scientific">Rhodanobacter ginsengisoli</name>
    <dbReference type="NCBI Taxonomy" id="418646"/>
    <lineage>
        <taxon>Bacteria</taxon>
        <taxon>Pseudomonadati</taxon>
        <taxon>Pseudomonadota</taxon>
        <taxon>Gammaproteobacteria</taxon>
        <taxon>Lysobacterales</taxon>
        <taxon>Rhodanobacteraceae</taxon>
        <taxon>Rhodanobacter</taxon>
    </lineage>
</organism>
<dbReference type="PANTHER" id="PTHR30537">
    <property type="entry name" value="HTH-TYPE TRANSCRIPTIONAL REGULATOR"/>
    <property type="match status" value="1"/>
</dbReference>
<evidence type="ECO:0000313" key="7">
    <source>
        <dbReference type="Proteomes" id="UP001596114"/>
    </source>
</evidence>
<evidence type="ECO:0000259" key="5">
    <source>
        <dbReference type="PROSITE" id="PS50931"/>
    </source>
</evidence>
<dbReference type="InterPro" id="IPR005119">
    <property type="entry name" value="LysR_subst-bd"/>
</dbReference>
<dbReference type="Gene3D" id="1.10.10.10">
    <property type="entry name" value="Winged helix-like DNA-binding domain superfamily/Winged helix DNA-binding domain"/>
    <property type="match status" value="1"/>
</dbReference>
<evidence type="ECO:0000256" key="4">
    <source>
        <dbReference type="ARBA" id="ARBA00023163"/>
    </source>
</evidence>
<evidence type="ECO:0000256" key="2">
    <source>
        <dbReference type="ARBA" id="ARBA00023015"/>
    </source>
</evidence>
<protein>
    <submittedName>
        <fullName evidence="6">LysR substrate-binding domain-containing protein</fullName>
    </submittedName>
</protein>
<dbReference type="PANTHER" id="PTHR30537:SF79">
    <property type="entry name" value="TRANSCRIPTIONAL REGULATOR-RELATED"/>
    <property type="match status" value="1"/>
</dbReference>
<comment type="caution">
    <text evidence="6">The sequence shown here is derived from an EMBL/GenBank/DDBJ whole genome shotgun (WGS) entry which is preliminary data.</text>
</comment>
<dbReference type="CDD" id="cd08432">
    <property type="entry name" value="PBP2_GcdR_TrpI_HvrB_AmpR_like"/>
    <property type="match status" value="1"/>
</dbReference>
<accession>A0ABW0QJJ6</accession>
<name>A0ABW0QJJ6_9GAMM</name>
<dbReference type="SUPFAM" id="SSF46785">
    <property type="entry name" value="Winged helix' DNA-binding domain"/>
    <property type="match status" value="1"/>
</dbReference>
<keyword evidence="3" id="KW-0238">DNA-binding</keyword>